<dbReference type="KEGG" id="vg:63926159"/>
<protein>
    <submittedName>
        <fullName evidence="2">HNH endonuclease</fullName>
    </submittedName>
</protein>
<gene>
    <name evidence="2" type="primary">63</name>
    <name evidence="2" type="ORF">PBI_MERCURIO_63</name>
</gene>
<dbReference type="GO" id="GO:0003676">
    <property type="term" value="F:nucleic acid binding"/>
    <property type="evidence" value="ECO:0007669"/>
    <property type="project" value="InterPro"/>
</dbReference>
<name>A0A5J6T6G8_9CAUD</name>
<dbReference type="GO" id="GO:0004519">
    <property type="term" value="F:endonuclease activity"/>
    <property type="evidence" value="ECO:0007669"/>
    <property type="project" value="UniProtKB-KW"/>
</dbReference>
<dbReference type="RefSeq" id="YP_010051669.1">
    <property type="nucleotide sequence ID" value="NC_054445.1"/>
</dbReference>
<keyword evidence="2" id="KW-0540">Nuclease</keyword>
<accession>A0A5J6T6G8</accession>
<evidence type="ECO:0000313" key="2">
    <source>
        <dbReference type="EMBL" id="QFG06064.1"/>
    </source>
</evidence>
<dbReference type="Proteomes" id="UP000326063">
    <property type="component" value="Segment"/>
</dbReference>
<dbReference type="Gene3D" id="1.10.30.50">
    <property type="match status" value="1"/>
</dbReference>
<dbReference type="GO" id="GO:0008270">
    <property type="term" value="F:zinc ion binding"/>
    <property type="evidence" value="ECO:0007669"/>
    <property type="project" value="InterPro"/>
</dbReference>
<keyword evidence="3" id="KW-1185">Reference proteome</keyword>
<dbReference type="CDD" id="cd00085">
    <property type="entry name" value="HNHc"/>
    <property type="match status" value="1"/>
</dbReference>
<sequence>MSTGRNTATRDRDRLSIRRGHPNCGSPHHDCSAKFPPCGICGDPIDYDLPYLDPWEFVVDHVVPIAAGGDDVLSNKQAAHRCCNRDKSDQVAEDQAALSGTTFVTTRTW</sequence>
<dbReference type="InterPro" id="IPR002711">
    <property type="entry name" value="HNH"/>
</dbReference>
<feature type="domain" description="HNH nuclease" evidence="1">
    <location>
        <begin position="29"/>
        <end position="85"/>
    </location>
</feature>
<dbReference type="SMART" id="SM00507">
    <property type="entry name" value="HNHc"/>
    <property type="match status" value="1"/>
</dbReference>
<organism evidence="2 3">
    <name type="scientific">Mycobacterium phage Mercurio</name>
    <dbReference type="NCBI Taxonomy" id="2575612"/>
    <lineage>
        <taxon>Viruses</taxon>
        <taxon>Duplodnaviria</taxon>
        <taxon>Heunggongvirae</taxon>
        <taxon>Uroviricota</taxon>
        <taxon>Caudoviricetes</taxon>
        <taxon>Gclasvirinae</taxon>
        <taxon>Jolieduovirus</taxon>
        <taxon>Jolieduovirus mercurio</taxon>
    </lineage>
</organism>
<dbReference type="GeneID" id="63926159"/>
<keyword evidence="2" id="KW-0255">Endonuclease</keyword>
<dbReference type="InterPro" id="IPR003615">
    <property type="entry name" value="HNH_nuc"/>
</dbReference>
<reference evidence="2 3" key="1">
    <citation type="submission" date="2019-07" db="EMBL/GenBank/DDBJ databases">
        <authorList>
            <person name="Divens A.M."/>
            <person name="Garlena R.A."/>
            <person name="Russell D.A."/>
            <person name="Pope W.H."/>
            <person name="Jacobs-Sera D."/>
            <person name="Hatfull G.F."/>
        </authorList>
    </citation>
    <scope>NUCLEOTIDE SEQUENCE [LARGE SCALE GENOMIC DNA]</scope>
</reference>
<evidence type="ECO:0000313" key="3">
    <source>
        <dbReference type="Proteomes" id="UP000326063"/>
    </source>
</evidence>
<dbReference type="Pfam" id="PF01844">
    <property type="entry name" value="HNH"/>
    <property type="match status" value="1"/>
</dbReference>
<dbReference type="EMBL" id="MN234219">
    <property type="protein sequence ID" value="QFG06064.1"/>
    <property type="molecule type" value="Genomic_DNA"/>
</dbReference>
<keyword evidence="2" id="KW-0378">Hydrolase</keyword>
<proteinExistence type="predicted"/>
<evidence type="ECO:0000259" key="1">
    <source>
        <dbReference type="SMART" id="SM00507"/>
    </source>
</evidence>